<evidence type="ECO:0000313" key="3">
    <source>
        <dbReference type="Proteomes" id="UP000054217"/>
    </source>
</evidence>
<keyword evidence="1" id="KW-0812">Transmembrane</keyword>
<evidence type="ECO:0000256" key="1">
    <source>
        <dbReference type="SAM" id="Phobius"/>
    </source>
</evidence>
<dbReference type="Proteomes" id="UP000054217">
    <property type="component" value="Unassembled WGS sequence"/>
</dbReference>
<dbReference type="InParanoid" id="A0A0C3IN62"/>
<reference evidence="2 3" key="1">
    <citation type="submission" date="2014-04" db="EMBL/GenBank/DDBJ databases">
        <authorList>
            <consortium name="DOE Joint Genome Institute"/>
            <person name="Kuo A."/>
            <person name="Kohler A."/>
            <person name="Costa M.D."/>
            <person name="Nagy L.G."/>
            <person name="Floudas D."/>
            <person name="Copeland A."/>
            <person name="Barry K.W."/>
            <person name="Cichocki N."/>
            <person name="Veneault-Fourrey C."/>
            <person name="LaButti K."/>
            <person name="Lindquist E.A."/>
            <person name="Lipzen A."/>
            <person name="Lundell T."/>
            <person name="Morin E."/>
            <person name="Murat C."/>
            <person name="Sun H."/>
            <person name="Tunlid A."/>
            <person name="Henrissat B."/>
            <person name="Grigoriev I.V."/>
            <person name="Hibbett D.S."/>
            <person name="Martin F."/>
            <person name="Nordberg H.P."/>
            <person name="Cantor M.N."/>
            <person name="Hua S.X."/>
        </authorList>
    </citation>
    <scope>NUCLEOTIDE SEQUENCE [LARGE SCALE GENOMIC DNA]</scope>
    <source>
        <strain evidence="2 3">Marx 270</strain>
    </source>
</reference>
<keyword evidence="1" id="KW-0472">Membrane</keyword>
<protein>
    <submittedName>
        <fullName evidence="2">Uncharacterized protein</fullName>
    </submittedName>
</protein>
<feature type="transmembrane region" description="Helical" evidence="1">
    <location>
        <begin position="26"/>
        <end position="46"/>
    </location>
</feature>
<gene>
    <name evidence="2" type="ORF">M404DRAFT_852783</name>
</gene>
<evidence type="ECO:0000313" key="2">
    <source>
        <dbReference type="EMBL" id="KIN98367.1"/>
    </source>
</evidence>
<keyword evidence="1" id="KW-1133">Transmembrane helix</keyword>
<keyword evidence="3" id="KW-1185">Reference proteome</keyword>
<dbReference type="HOGENOM" id="CLU_3069701_0_0_1"/>
<reference evidence="3" key="2">
    <citation type="submission" date="2015-01" db="EMBL/GenBank/DDBJ databases">
        <title>Evolutionary Origins and Diversification of the Mycorrhizal Mutualists.</title>
        <authorList>
            <consortium name="DOE Joint Genome Institute"/>
            <consortium name="Mycorrhizal Genomics Consortium"/>
            <person name="Kohler A."/>
            <person name="Kuo A."/>
            <person name="Nagy L.G."/>
            <person name="Floudas D."/>
            <person name="Copeland A."/>
            <person name="Barry K.W."/>
            <person name="Cichocki N."/>
            <person name="Veneault-Fourrey C."/>
            <person name="LaButti K."/>
            <person name="Lindquist E.A."/>
            <person name="Lipzen A."/>
            <person name="Lundell T."/>
            <person name="Morin E."/>
            <person name="Murat C."/>
            <person name="Riley R."/>
            <person name="Ohm R."/>
            <person name="Sun H."/>
            <person name="Tunlid A."/>
            <person name="Henrissat B."/>
            <person name="Grigoriev I.V."/>
            <person name="Hibbett D.S."/>
            <person name="Martin F."/>
        </authorList>
    </citation>
    <scope>NUCLEOTIDE SEQUENCE [LARGE SCALE GENOMIC DNA]</scope>
    <source>
        <strain evidence="3">Marx 270</strain>
    </source>
</reference>
<sequence length="53" mass="6079">MLWRTGSYKMVQICPSFSRLLFPQQLLLITIAILVGLSHLLVASHLHTDHNQH</sequence>
<name>A0A0C3IN62_PISTI</name>
<dbReference type="EMBL" id="KN832016">
    <property type="protein sequence ID" value="KIN98367.1"/>
    <property type="molecule type" value="Genomic_DNA"/>
</dbReference>
<proteinExistence type="predicted"/>
<accession>A0A0C3IN62</accession>
<dbReference type="AlphaFoldDB" id="A0A0C3IN62"/>
<organism evidence="2 3">
    <name type="scientific">Pisolithus tinctorius Marx 270</name>
    <dbReference type="NCBI Taxonomy" id="870435"/>
    <lineage>
        <taxon>Eukaryota</taxon>
        <taxon>Fungi</taxon>
        <taxon>Dikarya</taxon>
        <taxon>Basidiomycota</taxon>
        <taxon>Agaricomycotina</taxon>
        <taxon>Agaricomycetes</taxon>
        <taxon>Agaricomycetidae</taxon>
        <taxon>Boletales</taxon>
        <taxon>Sclerodermatineae</taxon>
        <taxon>Pisolithaceae</taxon>
        <taxon>Pisolithus</taxon>
    </lineage>
</organism>